<comment type="function">
    <text evidence="7">Provides the (R)-glutamate required for cell wall biosynthesis.</text>
</comment>
<evidence type="ECO:0000256" key="6">
    <source>
        <dbReference type="ARBA" id="ARBA00023316"/>
    </source>
</evidence>
<name>A0ABT9AEC7_9BACT</name>
<dbReference type="HAMAP" id="MF_00258">
    <property type="entry name" value="Glu_racemase"/>
    <property type="match status" value="1"/>
</dbReference>
<feature type="binding site" evidence="7">
    <location>
        <begin position="88"/>
        <end position="89"/>
    </location>
    <ligand>
        <name>substrate</name>
    </ligand>
</feature>
<keyword evidence="3 7" id="KW-0133">Cell shape</keyword>
<evidence type="ECO:0000256" key="4">
    <source>
        <dbReference type="ARBA" id="ARBA00022984"/>
    </source>
</evidence>
<evidence type="ECO:0000313" key="9">
    <source>
        <dbReference type="Proteomes" id="UP001167796"/>
    </source>
</evidence>
<dbReference type="Gene3D" id="3.40.50.1860">
    <property type="match status" value="2"/>
</dbReference>
<dbReference type="InterPro" id="IPR004391">
    <property type="entry name" value="Glu_race"/>
</dbReference>
<comment type="catalytic activity">
    <reaction evidence="1 7">
        <text>L-glutamate = D-glutamate</text>
        <dbReference type="Rhea" id="RHEA:12813"/>
        <dbReference type="ChEBI" id="CHEBI:29985"/>
        <dbReference type="ChEBI" id="CHEBI:29986"/>
        <dbReference type="EC" id="5.1.1.3"/>
    </reaction>
</comment>
<dbReference type="PANTHER" id="PTHR21198">
    <property type="entry name" value="GLUTAMATE RACEMASE"/>
    <property type="match status" value="1"/>
</dbReference>
<dbReference type="InterPro" id="IPR033134">
    <property type="entry name" value="Asp/Glu_racemase_AS_2"/>
</dbReference>
<dbReference type="GO" id="GO:0008881">
    <property type="term" value="F:glutamate racemase activity"/>
    <property type="evidence" value="ECO:0007669"/>
    <property type="project" value="UniProtKB-EC"/>
</dbReference>
<reference evidence="8" key="1">
    <citation type="submission" date="2023-07" db="EMBL/GenBank/DDBJ databases">
        <authorList>
            <person name="Kim M.K."/>
        </authorList>
    </citation>
    <scope>NUCLEOTIDE SEQUENCE</scope>
    <source>
        <strain evidence="8">M29</strain>
    </source>
</reference>
<dbReference type="InterPro" id="IPR018187">
    <property type="entry name" value="Asp/Glu_racemase_AS_1"/>
</dbReference>
<dbReference type="InterPro" id="IPR015942">
    <property type="entry name" value="Asp/Glu/hydantoin_racemase"/>
</dbReference>
<dbReference type="InterPro" id="IPR001920">
    <property type="entry name" value="Asp/Glu_race"/>
</dbReference>
<organism evidence="8 9">
    <name type="scientific">Hymenobacter mellowenesis</name>
    <dbReference type="NCBI Taxonomy" id="3063995"/>
    <lineage>
        <taxon>Bacteria</taxon>
        <taxon>Pseudomonadati</taxon>
        <taxon>Bacteroidota</taxon>
        <taxon>Cytophagia</taxon>
        <taxon>Cytophagales</taxon>
        <taxon>Hymenobacteraceae</taxon>
        <taxon>Hymenobacter</taxon>
    </lineage>
</organism>
<evidence type="ECO:0000256" key="2">
    <source>
        <dbReference type="ARBA" id="ARBA00013090"/>
    </source>
</evidence>
<sequence>MTTATPVAPAASAALAARPIGMFDSGIGGLTVARAVARRLPHERIVYFGDTAHLPYGDKSAAAIQAYSVKICDLLLRRNCKLIVIACNSASAAAYELVREYVGSKARVLSVIDPIVAHLGRAYAGRRVGLIGTKQTVNSNVYKKKVDDLDAGVDLQSLATPLLVPMIEEGFFKNAISDDIIGTYLGNVALADIDALVLACTHYPLIKEQIARYYAGRVDVLDASDVVAAEAEAYLAAHGLLAPAATTLPSHHFYVSDFTRSFEESTRIFFEQEVHLEHYPLWE</sequence>
<dbReference type="EC" id="5.1.1.3" evidence="2 7"/>
<dbReference type="EMBL" id="JAUQSX010000009">
    <property type="protein sequence ID" value="MDO7848205.1"/>
    <property type="molecule type" value="Genomic_DNA"/>
</dbReference>
<keyword evidence="4 7" id="KW-0573">Peptidoglycan synthesis</keyword>
<dbReference type="PROSITE" id="PS00924">
    <property type="entry name" value="ASP_GLU_RACEMASE_2"/>
    <property type="match status" value="1"/>
</dbReference>
<comment type="similarity">
    <text evidence="7">Belongs to the aspartate/glutamate racemases family.</text>
</comment>
<comment type="pathway">
    <text evidence="7">Cell wall biogenesis; peptidoglycan biosynthesis.</text>
</comment>
<evidence type="ECO:0000256" key="1">
    <source>
        <dbReference type="ARBA" id="ARBA00001602"/>
    </source>
</evidence>
<comment type="caution">
    <text evidence="8">The sequence shown here is derived from an EMBL/GenBank/DDBJ whole genome shotgun (WGS) entry which is preliminary data.</text>
</comment>
<evidence type="ECO:0000256" key="7">
    <source>
        <dbReference type="HAMAP-Rule" id="MF_00258"/>
    </source>
</evidence>
<gene>
    <name evidence="7 8" type="primary">murI</name>
    <name evidence="8" type="ORF">Q5H92_17695</name>
</gene>
<feature type="active site" description="Proton donor/acceptor" evidence="7">
    <location>
        <position position="87"/>
    </location>
</feature>
<accession>A0ABT9AEC7</accession>
<feature type="active site" description="Proton donor/acceptor" evidence="7">
    <location>
        <position position="200"/>
    </location>
</feature>
<evidence type="ECO:0000256" key="3">
    <source>
        <dbReference type="ARBA" id="ARBA00022960"/>
    </source>
</evidence>
<keyword evidence="9" id="KW-1185">Reference proteome</keyword>
<feature type="binding site" evidence="7">
    <location>
        <begin position="201"/>
        <end position="202"/>
    </location>
    <ligand>
        <name>substrate</name>
    </ligand>
</feature>
<dbReference type="NCBIfam" id="TIGR00067">
    <property type="entry name" value="glut_race"/>
    <property type="match status" value="1"/>
</dbReference>
<keyword evidence="5 7" id="KW-0413">Isomerase</keyword>
<evidence type="ECO:0000313" key="8">
    <source>
        <dbReference type="EMBL" id="MDO7848205.1"/>
    </source>
</evidence>
<dbReference type="Pfam" id="PF01177">
    <property type="entry name" value="Asp_Glu_race"/>
    <property type="match status" value="1"/>
</dbReference>
<keyword evidence="6 7" id="KW-0961">Cell wall biogenesis/degradation</keyword>
<evidence type="ECO:0000256" key="5">
    <source>
        <dbReference type="ARBA" id="ARBA00023235"/>
    </source>
</evidence>
<dbReference type="PANTHER" id="PTHR21198:SF2">
    <property type="entry name" value="GLUTAMATE RACEMASE"/>
    <property type="match status" value="1"/>
</dbReference>
<feature type="binding site" evidence="7">
    <location>
        <begin position="56"/>
        <end position="57"/>
    </location>
    <ligand>
        <name>substrate</name>
    </ligand>
</feature>
<dbReference type="Proteomes" id="UP001167796">
    <property type="component" value="Unassembled WGS sequence"/>
</dbReference>
<protein>
    <recommendedName>
        <fullName evidence="2 7">Glutamate racemase</fullName>
        <ecNumber evidence="2 7">5.1.1.3</ecNumber>
    </recommendedName>
</protein>
<dbReference type="PROSITE" id="PS00923">
    <property type="entry name" value="ASP_GLU_RACEMASE_1"/>
    <property type="match status" value="1"/>
</dbReference>
<dbReference type="SUPFAM" id="SSF53681">
    <property type="entry name" value="Aspartate/glutamate racemase"/>
    <property type="match status" value="2"/>
</dbReference>
<feature type="binding site" evidence="7">
    <location>
        <begin position="24"/>
        <end position="25"/>
    </location>
    <ligand>
        <name>substrate</name>
    </ligand>
</feature>
<dbReference type="RefSeq" id="WP_305012885.1">
    <property type="nucleotide sequence ID" value="NZ_JAUQSX010000009.1"/>
</dbReference>
<proteinExistence type="inferred from homology"/>